<evidence type="ECO:0000256" key="1">
    <source>
        <dbReference type="SAM" id="MobiDB-lite"/>
    </source>
</evidence>
<accession>A0A9K3CYA8</accession>
<proteinExistence type="predicted"/>
<reference evidence="3 4" key="1">
    <citation type="journal article" date="2018" name="PLoS ONE">
        <title>The draft genome of Kipferlia bialata reveals reductive genome evolution in fornicate parasites.</title>
        <authorList>
            <person name="Tanifuji G."/>
            <person name="Takabayashi S."/>
            <person name="Kume K."/>
            <person name="Takagi M."/>
            <person name="Nakayama T."/>
            <person name="Kamikawa R."/>
            <person name="Inagaki Y."/>
            <person name="Hashimoto T."/>
        </authorList>
    </citation>
    <scope>NUCLEOTIDE SEQUENCE [LARGE SCALE GENOMIC DNA]</scope>
    <source>
        <strain evidence="3">NY0173</strain>
    </source>
</reference>
<evidence type="ECO:0000313" key="3">
    <source>
        <dbReference type="EMBL" id="GIQ84445.1"/>
    </source>
</evidence>
<feature type="chain" id="PRO_5039930825" description="Secreted protein" evidence="2">
    <location>
        <begin position="18"/>
        <end position="97"/>
    </location>
</feature>
<name>A0A9K3CYA8_9EUKA</name>
<keyword evidence="4" id="KW-1185">Reference proteome</keyword>
<comment type="caution">
    <text evidence="3">The sequence shown here is derived from an EMBL/GenBank/DDBJ whole genome shotgun (WGS) entry which is preliminary data.</text>
</comment>
<dbReference type="Proteomes" id="UP000265618">
    <property type="component" value="Unassembled WGS sequence"/>
</dbReference>
<evidence type="ECO:0008006" key="5">
    <source>
        <dbReference type="Google" id="ProtNLM"/>
    </source>
</evidence>
<dbReference type="AlphaFoldDB" id="A0A9K3CYA8"/>
<feature type="signal peptide" evidence="2">
    <location>
        <begin position="1"/>
        <end position="17"/>
    </location>
</feature>
<gene>
    <name evidence="3" type="ORF">KIPB_005936</name>
</gene>
<dbReference type="EMBL" id="BDIP01001460">
    <property type="protein sequence ID" value="GIQ84445.1"/>
    <property type="molecule type" value="Genomic_DNA"/>
</dbReference>
<evidence type="ECO:0000313" key="4">
    <source>
        <dbReference type="Proteomes" id="UP000265618"/>
    </source>
</evidence>
<sequence length="97" mass="10224">MLCAALLSLSLSMPPSAKRPAGPIGPTGYQGSGLDRSFWKQGWPTAAALLLAMEEQSGRHWELSHNGKFIVCGSIPRGRGKAERGCPCSMGVSPKGK</sequence>
<evidence type="ECO:0000256" key="2">
    <source>
        <dbReference type="SAM" id="SignalP"/>
    </source>
</evidence>
<feature type="region of interest" description="Disordered" evidence="1">
    <location>
        <begin position="78"/>
        <end position="97"/>
    </location>
</feature>
<keyword evidence="2" id="KW-0732">Signal</keyword>
<organism evidence="3 4">
    <name type="scientific">Kipferlia bialata</name>
    <dbReference type="NCBI Taxonomy" id="797122"/>
    <lineage>
        <taxon>Eukaryota</taxon>
        <taxon>Metamonada</taxon>
        <taxon>Carpediemonas-like organisms</taxon>
        <taxon>Kipferlia</taxon>
    </lineage>
</organism>
<protein>
    <recommendedName>
        <fullName evidence="5">Secreted protein</fullName>
    </recommendedName>
</protein>
<feature type="non-terminal residue" evidence="3">
    <location>
        <position position="1"/>
    </location>
</feature>